<sequence length="90" mass="9761">MASIRNLKKDINNVLGDIIEGVYIVEATNGGGSSKEGTAIIDGAIETFDELISKVNQDGVENKRAHFNGIRTELETKANKLVDQLNNMAE</sequence>
<dbReference type="Proteomes" id="UP000286990">
    <property type="component" value="Unassembled WGS sequence"/>
</dbReference>
<reference evidence="2" key="2">
    <citation type="submission" date="2018-12" db="EMBL/GenBank/DDBJ databases">
        <title>Maribacter lutimaris sp. nov., isolated from marine sediment.</title>
        <authorList>
            <person name="Kim K.K."/>
        </authorList>
    </citation>
    <scope>NUCLEOTIDE SEQUENCE [LARGE SCALE GENOMIC DNA]</scope>
    <source>
        <strain evidence="2">PoM-212</strain>
    </source>
</reference>
<comment type="caution">
    <text evidence="1">The sequence shown here is derived from an EMBL/GenBank/DDBJ whole genome shotgun (WGS) entry which is preliminary data.</text>
</comment>
<keyword evidence="2" id="KW-1185">Reference proteome</keyword>
<proteinExistence type="predicted"/>
<dbReference type="RefSeq" id="WP_125223978.1">
    <property type="nucleotide sequence ID" value="NZ_QUSX01000004.1"/>
</dbReference>
<dbReference type="OrthoDB" id="1121857at2"/>
<reference evidence="2" key="1">
    <citation type="submission" date="2018-08" db="EMBL/GenBank/DDBJ databases">
        <authorList>
            <person name="Khan S.A."/>
            <person name="J S.E."/>
        </authorList>
    </citation>
    <scope>NUCLEOTIDE SEQUENCE [LARGE SCALE GENOMIC DNA]</scope>
    <source>
        <strain evidence="2">PoM-212</strain>
    </source>
</reference>
<dbReference type="AlphaFoldDB" id="A0A3R8PWK2"/>
<protein>
    <submittedName>
        <fullName evidence="1">Uncharacterized protein</fullName>
    </submittedName>
</protein>
<evidence type="ECO:0000313" key="2">
    <source>
        <dbReference type="Proteomes" id="UP000286990"/>
    </source>
</evidence>
<dbReference type="EMBL" id="QUSX01000004">
    <property type="protein sequence ID" value="RRQ47564.1"/>
    <property type="molecule type" value="Genomic_DNA"/>
</dbReference>
<organism evidence="1 2">
    <name type="scientific">Maribacter algicola</name>
    <dbReference type="NCBI Taxonomy" id="2498892"/>
    <lineage>
        <taxon>Bacteria</taxon>
        <taxon>Pseudomonadati</taxon>
        <taxon>Bacteroidota</taxon>
        <taxon>Flavobacteriia</taxon>
        <taxon>Flavobacteriales</taxon>
        <taxon>Flavobacteriaceae</taxon>
        <taxon>Maribacter</taxon>
    </lineage>
</organism>
<name>A0A3R8PWK2_9FLAO</name>
<evidence type="ECO:0000313" key="1">
    <source>
        <dbReference type="EMBL" id="RRQ47564.1"/>
    </source>
</evidence>
<accession>A0A3R8PWK2</accession>
<gene>
    <name evidence="1" type="ORF">DZC72_16385</name>
</gene>